<evidence type="ECO:0000313" key="1">
    <source>
        <dbReference type="EMBL" id="QZE60182.1"/>
    </source>
</evidence>
<gene>
    <name evidence="1" type="ORF">pEaSNUABM35_00265</name>
</gene>
<sequence>MFLAWIKYLRSRKNQQFMIEVTTAIGKLNQRDRDLLCRIFNLSADAEGLFTLSNMKRKQLAEQCNMYYASVSGKNWNVYDTFLKVLHNARKGK</sequence>
<keyword evidence="2" id="KW-1185">Reference proteome</keyword>
<organism evidence="1 2">
    <name type="scientific">Erwinia phage pEa_SNUABM_35</name>
    <dbReference type="NCBI Taxonomy" id="2869557"/>
    <lineage>
        <taxon>Viruses</taxon>
        <taxon>Duplodnaviria</taxon>
        <taxon>Heunggongvirae</taxon>
        <taxon>Uroviricota</taxon>
        <taxon>Caudoviricetes</taxon>
        <taxon>Alexandravirus</taxon>
        <taxon>Alexandravirus SNUABM35</taxon>
    </lineage>
</organism>
<dbReference type="EMBL" id="MZ443788">
    <property type="protein sequence ID" value="QZE60182.1"/>
    <property type="molecule type" value="Genomic_DNA"/>
</dbReference>
<reference evidence="1 2" key="1">
    <citation type="submission" date="2021-06" db="EMBL/GenBank/DDBJ databases">
        <title>Complete genome sequence of Erwinia phage pEa_SNUABM_35.</title>
        <authorList>
            <person name="Kim S.G."/>
            <person name="Park S.C."/>
        </authorList>
    </citation>
    <scope>NUCLEOTIDE SEQUENCE [LARGE SCALE GENOMIC DNA]</scope>
</reference>
<name>A0AAE7XRA6_9CAUD</name>
<dbReference type="Proteomes" id="UP000827806">
    <property type="component" value="Segment"/>
</dbReference>
<evidence type="ECO:0000313" key="2">
    <source>
        <dbReference type="Proteomes" id="UP000827806"/>
    </source>
</evidence>
<protein>
    <submittedName>
        <fullName evidence="1">Uncharacterized protein</fullName>
    </submittedName>
</protein>
<proteinExistence type="predicted"/>
<accession>A0AAE7XRA6</accession>